<proteinExistence type="predicted"/>
<keyword evidence="10" id="KW-1185">Reference proteome</keyword>
<dbReference type="GO" id="GO:0008270">
    <property type="term" value="F:zinc ion binding"/>
    <property type="evidence" value="ECO:0007669"/>
    <property type="project" value="InterPro"/>
</dbReference>
<dbReference type="CDD" id="cd00067">
    <property type="entry name" value="GAL4"/>
    <property type="match status" value="1"/>
</dbReference>
<evidence type="ECO:0000313" key="10">
    <source>
        <dbReference type="Proteomes" id="UP000469558"/>
    </source>
</evidence>
<dbReference type="Pfam" id="PF11951">
    <property type="entry name" value="Fungal_trans_2"/>
    <property type="match status" value="1"/>
</dbReference>
<evidence type="ECO:0000256" key="1">
    <source>
        <dbReference type="ARBA" id="ARBA00022723"/>
    </source>
</evidence>
<reference evidence="9 10" key="1">
    <citation type="submission" date="2018-05" db="EMBL/GenBank/DDBJ databases">
        <title>Genome sequencing and assembly of the regulated plant pathogen Lachnellula willkommii and related sister species for the development of diagnostic species identification markers.</title>
        <authorList>
            <person name="Giroux E."/>
            <person name="Bilodeau G."/>
        </authorList>
    </citation>
    <scope>NUCLEOTIDE SEQUENCE [LARGE SCALE GENOMIC DNA]</scope>
    <source>
        <strain evidence="9 10">CBS 268.59</strain>
    </source>
</reference>
<sequence>MSGVTQTTALATKPNQSTDRNSETGAGGSPNLPRDMVSSFRIGNSKSRNGCITCKIRRVKCDEIKPCCKRCVSTGRKCDGYNAPKEPLKKKGRKSTQLAAIVLGTRQLLTSPVDVYNPSLDIQTSLSGRRSFHYFRSRNLSSMPGNFEPYFWDNVVLKFSHLYPIVQQSLIALSAIYEEHENSDRMLKGSAISNQYVLQQYTKAVRNLVDYLSSDDQDPTVTLISCLMFVWIEFLQKNLDSGFQHLNSGLKILQDLRKSARLGVSPNGGCRDKEDIFGSLNRSFTRLRVQAAIHGSPSADFTTTSTRDMETVGSIPQSFSTIFECRICLDNEFNAIFGYMRRLRDSDRYSMYAEMGDAAIDYIRVMHIRRLKQWRAATESMMEVPSPQSVSHNSELLYLDLYCTMVTDILETLLSDEMSFDKHLPDFEKMLTLCERLILEHPHEKPPALSFDMGVIPPLFILILKAMDLLRLAPEQEGMWYRDSILKFCEWKVAMEEAGRGDTPSDVFLPESARIYQEHIAEKKTRAGVSVMCINYRTCPASADDLRSVELPAHMEMMQGMGNML</sequence>
<dbReference type="OrthoDB" id="3145928at2759"/>
<dbReference type="InterPro" id="IPR036864">
    <property type="entry name" value="Zn2-C6_fun-type_DNA-bd_sf"/>
</dbReference>
<dbReference type="SUPFAM" id="SSF57701">
    <property type="entry name" value="Zn2/Cys6 DNA-binding domain"/>
    <property type="match status" value="1"/>
</dbReference>
<dbReference type="PANTHER" id="PTHR36206">
    <property type="entry name" value="ASPERCRYPTIN BIOSYNTHESIS CLUSTER-SPECIFIC TRANSCRIPTION REGULATOR ATNN-RELATED"/>
    <property type="match status" value="1"/>
</dbReference>
<dbReference type="GO" id="GO:0003677">
    <property type="term" value="F:DNA binding"/>
    <property type="evidence" value="ECO:0007669"/>
    <property type="project" value="UniProtKB-KW"/>
</dbReference>
<keyword evidence="1" id="KW-0479">Metal-binding</keyword>
<gene>
    <name evidence="9" type="primary">BEA4_0</name>
    <name evidence="9" type="ORF">LSUE1_G004919</name>
</gene>
<feature type="region of interest" description="Disordered" evidence="7">
    <location>
        <begin position="1"/>
        <end position="41"/>
    </location>
</feature>
<evidence type="ECO:0000256" key="3">
    <source>
        <dbReference type="ARBA" id="ARBA00023015"/>
    </source>
</evidence>
<evidence type="ECO:0000256" key="6">
    <source>
        <dbReference type="ARBA" id="ARBA00023242"/>
    </source>
</evidence>
<dbReference type="Gene3D" id="4.10.240.10">
    <property type="entry name" value="Zn(2)-C6 fungal-type DNA-binding domain"/>
    <property type="match status" value="1"/>
</dbReference>
<keyword evidence="4" id="KW-0238">DNA-binding</keyword>
<dbReference type="InterPro" id="IPR001138">
    <property type="entry name" value="Zn2Cys6_DnaBD"/>
</dbReference>
<keyword evidence="6" id="KW-0539">Nucleus</keyword>
<organism evidence="9 10">
    <name type="scientific">Lachnellula suecica</name>
    <dbReference type="NCBI Taxonomy" id="602035"/>
    <lineage>
        <taxon>Eukaryota</taxon>
        <taxon>Fungi</taxon>
        <taxon>Dikarya</taxon>
        <taxon>Ascomycota</taxon>
        <taxon>Pezizomycotina</taxon>
        <taxon>Leotiomycetes</taxon>
        <taxon>Helotiales</taxon>
        <taxon>Lachnaceae</taxon>
        <taxon>Lachnellula</taxon>
    </lineage>
</organism>
<dbReference type="InterPro" id="IPR052360">
    <property type="entry name" value="Transcr_Regulatory_Proteins"/>
</dbReference>
<keyword evidence="3" id="KW-0805">Transcription regulation</keyword>
<dbReference type="Proteomes" id="UP000469558">
    <property type="component" value="Unassembled WGS sequence"/>
</dbReference>
<comment type="caution">
    <text evidence="9">The sequence shown here is derived from an EMBL/GenBank/DDBJ whole genome shotgun (WGS) entry which is preliminary data.</text>
</comment>
<name>A0A8T9C4G8_9HELO</name>
<feature type="compositionally biased region" description="Polar residues" evidence="7">
    <location>
        <begin position="1"/>
        <end position="19"/>
    </location>
</feature>
<dbReference type="SMART" id="SM00066">
    <property type="entry name" value="GAL4"/>
    <property type="match status" value="1"/>
</dbReference>
<keyword evidence="2" id="KW-0862">Zinc</keyword>
<evidence type="ECO:0000256" key="7">
    <source>
        <dbReference type="SAM" id="MobiDB-lite"/>
    </source>
</evidence>
<protein>
    <submittedName>
        <fullName evidence="9">Beauvericin cluster-specific repressor BEA4</fullName>
    </submittedName>
</protein>
<dbReference type="PROSITE" id="PS00463">
    <property type="entry name" value="ZN2_CY6_FUNGAL_1"/>
    <property type="match status" value="1"/>
</dbReference>
<dbReference type="GO" id="GO:0000981">
    <property type="term" value="F:DNA-binding transcription factor activity, RNA polymerase II-specific"/>
    <property type="evidence" value="ECO:0007669"/>
    <property type="project" value="InterPro"/>
</dbReference>
<evidence type="ECO:0000313" key="9">
    <source>
        <dbReference type="EMBL" id="TVY80565.1"/>
    </source>
</evidence>
<dbReference type="EMBL" id="QGMK01000658">
    <property type="protein sequence ID" value="TVY80565.1"/>
    <property type="molecule type" value="Genomic_DNA"/>
</dbReference>
<evidence type="ECO:0000256" key="2">
    <source>
        <dbReference type="ARBA" id="ARBA00022833"/>
    </source>
</evidence>
<dbReference type="AlphaFoldDB" id="A0A8T9C4G8"/>
<feature type="domain" description="Zn(2)-C6 fungal-type" evidence="8">
    <location>
        <begin position="50"/>
        <end position="78"/>
    </location>
</feature>
<dbReference type="InterPro" id="IPR021858">
    <property type="entry name" value="Fun_TF"/>
</dbReference>
<dbReference type="PANTHER" id="PTHR36206:SF12">
    <property type="entry name" value="ASPERCRYPTIN BIOSYNTHESIS CLUSTER-SPECIFIC TRANSCRIPTION REGULATOR ATNN-RELATED"/>
    <property type="match status" value="1"/>
</dbReference>
<evidence type="ECO:0000256" key="5">
    <source>
        <dbReference type="ARBA" id="ARBA00023163"/>
    </source>
</evidence>
<dbReference type="Pfam" id="PF00172">
    <property type="entry name" value="Zn_clus"/>
    <property type="match status" value="1"/>
</dbReference>
<evidence type="ECO:0000256" key="4">
    <source>
        <dbReference type="ARBA" id="ARBA00023125"/>
    </source>
</evidence>
<keyword evidence="5" id="KW-0804">Transcription</keyword>
<evidence type="ECO:0000259" key="8">
    <source>
        <dbReference type="PROSITE" id="PS50048"/>
    </source>
</evidence>
<accession>A0A8T9C4G8</accession>
<dbReference type="PROSITE" id="PS50048">
    <property type="entry name" value="ZN2_CY6_FUNGAL_2"/>
    <property type="match status" value="1"/>
</dbReference>